<organism evidence="1 2">
    <name type="scientific">Streptomyces lavenduligriseus</name>
    <dbReference type="NCBI Taxonomy" id="67315"/>
    <lineage>
        <taxon>Bacteria</taxon>
        <taxon>Bacillati</taxon>
        <taxon>Actinomycetota</taxon>
        <taxon>Actinomycetes</taxon>
        <taxon>Kitasatosporales</taxon>
        <taxon>Streptomycetaceae</taxon>
        <taxon>Streptomyces</taxon>
    </lineage>
</organism>
<comment type="caution">
    <text evidence="1">The sequence shown here is derived from an EMBL/GenBank/DDBJ whole genome shotgun (WGS) entry which is preliminary data.</text>
</comment>
<keyword evidence="2" id="KW-1185">Reference proteome</keyword>
<protein>
    <recommendedName>
        <fullName evidence="3">ATP-binding protein</fullName>
    </recommendedName>
</protein>
<evidence type="ECO:0000313" key="2">
    <source>
        <dbReference type="Proteomes" id="UP001202052"/>
    </source>
</evidence>
<gene>
    <name evidence="1" type="ORF">M4438_37255</name>
</gene>
<evidence type="ECO:0000313" key="1">
    <source>
        <dbReference type="EMBL" id="MCL3999074.1"/>
    </source>
</evidence>
<reference evidence="1 2" key="1">
    <citation type="submission" date="2022-05" db="EMBL/GenBank/DDBJ databases">
        <title>Genome Resource of Streptomyces lavenduligriseus GA1-1, a Strain with Broad-Spectrum Antifungal Activity against Phytopathogenic Fungi.</title>
        <authorList>
            <person name="Qi D."/>
        </authorList>
    </citation>
    <scope>NUCLEOTIDE SEQUENCE [LARGE SCALE GENOMIC DNA]</scope>
    <source>
        <strain evidence="1 2">GA1-1</strain>
    </source>
</reference>
<accession>A0ABT0P5R7</accession>
<sequence length="73" mass="7254">MAGAVVAAWGSWAQASAPSAPPAPSPAPVSAWVVDREERQRAEDAVCGNGAAVGITTSLWGAGGFGKTTIAEM</sequence>
<dbReference type="RefSeq" id="WP_249493602.1">
    <property type="nucleotide sequence ID" value="NZ_JAMCCK010000130.1"/>
</dbReference>
<feature type="non-terminal residue" evidence="1">
    <location>
        <position position="73"/>
    </location>
</feature>
<dbReference type="Proteomes" id="UP001202052">
    <property type="component" value="Unassembled WGS sequence"/>
</dbReference>
<name>A0ABT0P5R7_9ACTN</name>
<dbReference type="EMBL" id="JAMCCK010000130">
    <property type="protein sequence ID" value="MCL3999074.1"/>
    <property type="molecule type" value="Genomic_DNA"/>
</dbReference>
<proteinExistence type="predicted"/>
<evidence type="ECO:0008006" key="3">
    <source>
        <dbReference type="Google" id="ProtNLM"/>
    </source>
</evidence>